<dbReference type="PANTHER" id="PTHR37544:SF1">
    <property type="entry name" value="PHOSPHORIBOSYLAMINOIMIDAZOLE-SUCCINOCARBOXAMIDE SYNTHASE"/>
    <property type="match status" value="1"/>
</dbReference>
<evidence type="ECO:0000256" key="1">
    <source>
        <dbReference type="SAM" id="MobiDB-lite"/>
    </source>
</evidence>
<comment type="caution">
    <text evidence="3">The sequence shown here is derived from an EMBL/GenBank/DDBJ whole genome shotgun (WGS) entry which is preliminary data.</text>
</comment>
<sequence length="988" mass="108442">MSQQARTPTTATISPIGLALRHTNVSHPSLVEHKPSLQSVTASEDYYSLRSAGSSGSSGEIAVAGRSENTIHRYRTPPSRYRTPLQSRDYLPVAGGEVESEGEVRKTPMRGQGRRRQSLEREGGSVANTAVAVGAPVLREGGIRRKPVPSMVLESPALTPGRGERDDWPKSEEEIDPIHARSSAARDLDRDMSPPTPGVDDTPYIRFALDQLTRDEEVRGSRRYRGLGSGVDNNYPYLVPAPAGPVSELAARNAEAPGMMTVVEPAAARTSGGRSGMPMMMEQGRQRTPPFEQRRDFHDTDLLTGAAAVPLIAPLRADDVQLPLRNPNRLSDSPLAPIQPQPFRHQRQIQADTRFLPVSDANNTTNEKLTFLPSTLRPLGLILYLLAIVLYTICLLFCAIYSLLHTGLWRYGSFGDGRYFVFQYLPTLLGMVLFFWTVQVEVAVYRIAPFVAMASLSPTSRRAGTELPLVPQGFVLPFFGHFRAGLAPVAFFVLVAWLQLFTIPLLASSFNVYYIGARPQGHWMWLATQGAIWTVIALYLLLALAVLGLLIWLGFGRKLTGLRWDPRSLADMVVLLERSNALDVQHDFENETEPARLGHWRTNARPNQVMHTFGIADRPARRYSLDNGRLVEKSSPAGYHNRMVSDETNEQRHSREKMLPRHENEDLESGHHSGKSATALPWFLRPSAAALWIIIAFVLLLAFLIISYLPSTTVSRAFRPDVPAPVSRGGFSSTNFLYSFLPALLGMLCLLFWLDIEYAFRRLTPYEEMVREGGAVAEKGLLLSYPSELPAVVTATAAVNGHWRLALLTLNSLVAATLPVLAGGVFWAQFYVPEQRTKISAQMTAFYPLTVFLVLYALAYLLIWPGKRLKEAGALLGRNQGSSFADVVLLLRGSRLVDDVAFHSVESKTDLVTRLLSSGTGNGNGMGGGEAGESKMSLADSVRGYGRARRQGGGVGGAGVGDGVARFGLGRHIGRNGATFLGVDRVRV</sequence>
<keyword evidence="2" id="KW-1133">Transmembrane helix</keyword>
<gene>
    <name evidence="3" type="ORF">LTR62_004630</name>
</gene>
<dbReference type="AlphaFoldDB" id="A0AAN7THF5"/>
<feature type="transmembrane region" description="Helical" evidence="2">
    <location>
        <begin position="530"/>
        <end position="555"/>
    </location>
</feature>
<evidence type="ECO:0008006" key="5">
    <source>
        <dbReference type="Google" id="ProtNLM"/>
    </source>
</evidence>
<feature type="transmembrane region" description="Helical" evidence="2">
    <location>
        <begin position="689"/>
        <end position="709"/>
    </location>
</feature>
<feature type="region of interest" description="Disordered" evidence="1">
    <location>
        <begin position="153"/>
        <end position="203"/>
    </location>
</feature>
<keyword evidence="2" id="KW-0472">Membrane</keyword>
<evidence type="ECO:0000256" key="2">
    <source>
        <dbReference type="SAM" id="Phobius"/>
    </source>
</evidence>
<feature type="transmembrane region" description="Helical" evidence="2">
    <location>
        <begin position="813"/>
        <end position="832"/>
    </location>
</feature>
<feature type="transmembrane region" description="Helical" evidence="2">
    <location>
        <begin position="489"/>
        <end position="510"/>
    </location>
</feature>
<dbReference type="InterPro" id="IPR021840">
    <property type="entry name" value="DUF3433"/>
</dbReference>
<dbReference type="Pfam" id="PF11915">
    <property type="entry name" value="DUF3433"/>
    <property type="match status" value="2"/>
</dbReference>
<dbReference type="Proteomes" id="UP001310890">
    <property type="component" value="Unassembled WGS sequence"/>
</dbReference>
<feature type="compositionally biased region" description="Basic and acidic residues" evidence="1">
    <location>
        <begin position="162"/>
        <end position="192"/>
    </location>
</feature>
<accession>A0AAN7THF5</accession>
<dbReference type="PANTHER" id="PTHR37544">
    <property type="entry name" value="SPRAY-RELATED"/>
    <property type="match status" value="1"/>
</dbReference>
<dbReference type="EMBL" id="JAVRRL010000035">
    <property type="protein sequence ID" value="KAK5111898.1"/>
    <property type="molecule type" value="Genomic_DNA"/>
</dbReference>
<keyword evidence="2" id="KW-0812">Transmembrane</keyword>
<organism evidence="3 4">
    <name type="scientific">Meristemomyces frigidus</name>
    <dbReference type="NCBI Taxonomy" id="1508187"/>
    <lineage>
        <taxon>Eukaryota</taxon>
        <taxon>Fungi</taxon>
        <taxon>Dikarya</taxon>
        <taxon>Ascomycota</taxon>
        <taxon>Pezizomycotina</taxon>
        <taxon>Dothideomycetes</taxon>
        <taxon>Dothideomycetidae</taxon>
        <taxon>Mycosphaerellales</taxon>
        <taxon>Teratosphaeriaceae</taxon>
        <taxon>Meristemomyces</taxon>
    </lineage>
</organism>
<feature type="transmembrane region" description="Helical" evidence="2">
    <location>
        <begin position="424"/>
        <end position="445"/>
    </location>
</feature>
<protein>
    <recommendedName>
        <fullName evidence="5">Phosphoribosylaminoimidazole-succinocarboxamide synthase</fullName>
    </recommendedName>
</protein>
<feature type="region of interest" description="Disordered" evidence="1">
    <location>
        <begin position="94"/>
        <end position="124"/>
    </location>
</feature>
<proteinExistence type="predicted"/>
<feature type="transmembrane region" description="Helical" evidence="2">
    <location>
        <begin position="844"/>
        <end position="863"/>
    </location>
</feature>
<reference evidence="3" key="1">
    <citation type="submission" date="2023-08" db="EMBL/GenBank/DDBJ databases">
        <title>Black Yeasts Isolated from many extreme environments.</title>
        <authorList>
            <person name="Coleine C."/>
            <person name="Stajich J.E."/>
            <person name="Selbmann L."/>
        </authorList>
    </citation>
    <scope>NUCLEOTIDE SEQUENCE</scope>
    <source>
        <strain evidence="3">CCFEE 5401</strain>
    </source>
</reference>
<feature type="transmembrane region" description="Helical" evidence="2">
    <location>
        <begin position="381"/>
        <end position="404"/>
    </location>
</feature>
<evidence type="ECO:0000313" key="3">
    <source>
        <dbReference type="EMBL" id="KAK5111898.1"/>
    </source>
</evidence>
<feature type="transmembrane region" description="Helical" evidence="2">
    <location>
        <begin position="736"/>
        <end position="754"/>
    </location>
</feature>
<name>A0AAN7THF5_9PEZI</name>
<evidence type="ECO:0000313" key="4">
    <source>
        <dbReference type="Proteomes" id="UP001310890"/>
    </source>
</evidence>